<protein>
    <submittedName>
        <fullName evidence="1">Uncharacterized protein</fullName>
    </submittedName>
</protein>
<organism evidence="1">
    <name type="scientific">viral metagenome</name>
    <dbReference type="NCBI Taxonomy" id="1070528"/>
    <lineage>
        <taxon>unclassified sequences</taxon>
        <taxon>metagenomes</taxon>
        <taxon>organismal metagenomes</taxon>
    </lineage>
</organism>
<sequence length="59" mass="6664">MSIDWSILLTIFLAIVLATFVDRTILRAKETRVEPESTEVATTGNPITDFIRKHYPNAS</sequence>
<dbReference type="AlphaFoldDB" id="A0A6H2A391"/>
<dbReference type="EMBL" id="MT144527">
    <property type="protein sequence ID" value="QJA54666.1"/>
    <property type="molecule type" value="Genomic_DNA"/>
</dbReference>
<reference evidence="1" key="1">
    <citation type="submission" date="2020-03" db="EMBL/GenBank/DDBJ databases">
        <title>The deep terrestrial virosphere.</title>
        <authorList>
            <person name="Holmfeldt K."/>
            <person name="Nilsson E."/>
            <person name="Simone D."/>
            <person name="Lopez-Fernandez M."/>
            <person name="Wu X."/>
            <person name="de Brujin I."/>
            <person name="Lundin D."/>
            <person name="Andersson A."/>
            <person name="Bertilsson S."/>
            <person name="Dopson M."/>
        </authorList>
    </citation>
    <scope>NUCLEOTIDE SEQUENCE</scope>
    <source>
        <strain evidence="1">TM448A05485</strain>
    </source>
</reference>
<gene>
    <name evidence="1" type="ORF">TM448A05485_0003</name>
</gene>
<name>A0A6H2A391_9ZZZZ</name>
<accession>A0A6H2A391</accession>
<evidence type="ECO:0000313" key="1">
    <source>
        <dbReference type="EMBL" id="QJA54666.1"/>
    </source>
</evidence>
<proteinExistence type="predicted"/>